<feature type="coiled-coil region" evidence="1">
    <location>
        <begin position="143"/>
        <end position="170"/>
    </location>
</feature>
<evidence type="ECO:0000259" key="2">
    <source>
        <dbReference type="Pfam" id="PF16746"/>
    </source>
</evidence>
<proteinExistence type="predicted"/>
<dbReference type="Proteomes" id="UP000270296">
    <property type="component" value="Unassembled WGS sequence"/>
</dbReference>
<dbReference type="SUPFAM" id="SSF103657">
    <property type="entry name" value="BAR/IMD domain-like"/>
    <property type="match status" value="1"/>
</dbReference>
<gene>
    <name evidence="3" type="ORF">SBAD_LOCUS11286</name>
</gene>
<dbReference type="InterPro" id="IPR027267">
    <property type="entry name" value="AH/BAR_dom_sf"/>
</dbReference>
<evidence type="ECO:0000313" key="5">
    <source>
        <dbReference type="WBParaSite" id="SBAD_0001167001-mRNA-1"/>
    </source>
</evidence>
<evidence type="ECO:0000313" key="3">
    <source>
        <dbReference type="EMBL" id="VDP38806.1"/>
    </source>
</evidence>
<dbReference type="WBParaSite" id="SBAD_0001167001-mRNA-1">
    <property type="protein sequence ID" value="SBAD_0001167001-mRNA-1"/>
    <property type="gene ID" value="SBAD_0001167001"/>
</dbReference>
<evidence type="ECO:0000256" key="1">
    <source>
        <dbReference type="SAM" id="Coils"/>
    </source>
</evidence>
<keyword evidence="1" id="KW-0175">Coiled coil</keyword>
<feature type="domain" description="BAR" evidence="2">
    <location>
        <begin position="9"/>
        <end position="192"/>
    </location>
</feature>
<dbReference type="InterPro" id="IPR004148">
    <property type="entry name" value="BAR_dom"/>
</dbReference>
<dbReference type="Pfam" id="PF16746">
    <property type="entry name" value="BAR_3"/>
    <property type="match status" value="1"/>
</dbReference>
<dbReference type="EMBL" id="UZAM01015393">
    <property type="protein sequence ID" value="VDP38806.1"/>
    <property type="molecule type" value="Genomic_DNA"/>
</dbReference>
<accession>A0A183J5Y8</accession>
<dbReference type="GO" id="GO:0005737">
    <property type="term" value="C:cytoplasm"/>
    <property type="evidence" value="ECO:0007669"/>
    <property type="project" value="InterPro"/>
</dbReference>
<organism evidence="5">
    <name type="scientific">Soboliphyme baturini</name>
    <dbReference type="NCBI Taxonomy" id="241478"/>
    <lineage>
        <taxon>Eukaryota</taxon>
        <taxon>Metazoa</taxon>
        <taxon>Ecdysozoa</taxon>
        <taxon>Nematoda</taxon>
        <taxon>Enoplea</taxon>
        <taxon>Dorylaimia</taxon>
        <taxon>Dioctophymatida</taxon>
        <taxon>Dioctophymatoidea</taxon>
        <taxon>Soboliphymatidae</taxon>
        <taxon>Soboliphyme</taxon>
    </lineage>
</organism>
<protein>
    <submittedName>
        <fullName evidence="5">Sec3_C domain-containing protein</fullName>
    </submittedName>
</protein>
<dbReference type="Gene3D" id="1.20.1270.60">
    <property type="entry name" value="Arfaptin homology (AH) domain/BAR domain"/>
    <property type="match status" value="1"/>
</dbReference>
<evidence type="ECO:0000313" key="4">
    <source>
        <dbReference type="Proteomes" id="UP000270296"/>
    </source>
</evidence>
<dbReference type="AlphaFoldDB" id="A0A183J5Y8"/>
<reference evidence="5" key="1">
    <citation type="submission" date="2016-06" db="UniProtKB">
        <authorList>
            <consortium name="WormBaseParasite"/>
        </authorList>
    </citation>
    <scope>IDENTIFICATION</scope>
</reference>
<reference evidence="3 4" key="2">
    <citation type="submission" date="2018-11" db="EMBL/GenBank/DDBJ databases">
        <authorList>
            <consortium name="Pathogen Informatics"/>
        </authorList>
    </citation>
    <scope>NUCLEOTIDE SEQUENCE [LARGE SCALE GENOMIC DNA]</scope>
</reference>
<name>A0A183J5Y8_9BILA</name>
<keyword evidence="4" id="KW-1185">Reference proteome</keyword>
<feature type="coiled-coil region" evidence="1">
    <location>
        <begin position="57"/>
        <end position="87"/>
    </location>
</feature>
<sequence>MKFSALCLDDILEDSPQTRFMVKMFEDDAEKVHTFAASMQSSLERLVSAQSESVLSLQQLSSLFQNYQQLNFQLERQENDYAVAMDKFGATVSEVLFKITALKWKLCNVFCFKLASWLELMLQQLQNCVLHPVRKLVNEFSLIEQQKSLYHELANDMDGLQIRLSRVNRKDSPKKIEDLSTEYGLTKKRFHKLVPVSIENRFIAVVKIMTILQYMSNKIRMISVTVSDCSSVLS</sequence>
<dbReference type="OrthoDB" id="10070851at2759"/>